<dbReference type="AlphaFoldDB" id="A0A4Y2RBN7"/>
<comment type="caution">
    <text evidence="2">The sequence shown here is derived from an EMBL/GenBank/DDBJ whole genome shotgun (WGS) entry which is preliminary data.</text>
</comment>
<protein>
    <submittedName>
        <fullName evidence="2">Uncharacterized protein</fullName>
    </submittedName>
</protein>
<proteinExistence type="predicted"/>
<organism evidence="2 3">
    <name type="scientific">Araneus ventricosus</name>
    <name type="common">Orbweaver spider</name>
    <name type="synonym">Epeira ventricosa</name>
    <dbReference type="NCBI Taxonomy" id="182803"/>
    <lineage>
        <taxon>Eukaryota</taxon>
        <taxon>Metazoa</taxon>
        <taxon>Ecdysozoa</taxon>
        <taxon>Arthropoda</taxon>
        <taxon>Chelicerata</taxon>
        <taxon>Arachnida</taxon>
        <taxon>Araneae</taxon>
        <taxon>Araneomorphae</taxon>
        <taxon>Entelegynae</taxon>
        <taxon>Araneoidea</taxon>
        <taxon>Araneidae</taxon>
        <taxon>Araneus</taxon>
    </lineage>
</organism>
<name>A0A4Y2RBN7_ARAVE</name>
<dbReference type="Proteomes" id="UP000499080">
    <property type="component" value="Unassembled WGS sequence"/>
</dbReference>
<feature type="compositionally biased region" description="Basic and acidic residues" evidence="1">
    <location>
        <begin position="419"/>
        <end position="431"/>
    </location>
</feature>
<feature type="region of interest" description="Disordered" evidence="1">
    <location>
        <begin position="414"/>
        <end position="441"/>
    </location>
</feature>
<gene>
    <name evidence="2" type="ORF">AVEN_95011_1</name>
</gene>
<accession>A0A4Y2RBN7</accession>
<keyword evidence="3" id="KW-1185">Reference proteome</keyword>
<sequence>MEKQPRCVLMLSPQEIALRRIAVVLLNEPDILALIGKIRFRIRSYQKEWLETVECKVTDKLSKLQLPESIMRQMIHTLKPIGSQILKWKFFHESFLTDSTEDLDAHILEKLCFTTSGTVDYRKTAEALVCSDVVDIVKRYKLACLYCLEDYIPDFWNELPEENKMYFYNDTTPIEEPRLWFCWPYILKGEEYKLDYESRSYGYQSTFRQFAFEYSAIIGNKAASEYFFQRLTHEEREPSIIRAAQGMIVIASVETYSYPDAFPKEKVSDVVCYLLSLMTSEQQMQIFKENPFGFLRCFLDWPWQDLFLDNADVMWTLLRESDYSYIWTMSKNVADRVRLVTSERVFTAFYYFIWRGRWQWVEVCLREAKLSKEDKKKLKEDFTVFLSRRHREQIEWVAPKCRRFFEFLDETDASAQSKRSSDDETLTEAKKPSLLKRRKFY</sequence>
<dbReference type="EMBL" id="BGPR01016354">
    <property type="protein sequence ID" value="GBN72679.1"/>
    <property type="molecule type" value="Genomic_DNA"/>
</dbReference>
<evidence type="ECO:0000256" key="1">
    <source>
        <dbReference type="SAM" id="MobiDB-lite"/>
    </source>
</evidence>
<evidence type="ECO:0000313" key="3">
    <source>
        <dbReference type="Proteomes" id="UP000499080"/>
    </source>
</evidence>
<evidence type="ECO:0000313" key="2">
    <source>
        <dbReference type="EMBL" id="GBN72679.1"/>
    </source>
</evidence>
<reference evidence="2 3" key="1">
    <citation type="journal article" date="2019" name="Sci. Rep.">
        <title>Orb-weaving spider Araneus ventricosus genome elucidates the spidroin gene catalogue.</title>
        <authorList>
            <person name="Kono N."/>
            <person name="Nakamura H."/>
            <person name="Ohtoshi R."/>
            <person name="Moran D.A.P."/>
            <person name="Shinohara A."/>
            <person name="Yoshida Y."/>
            <person name="Fujiwara M."/>
            <person name="Mori M."/>
            <person name="Tomita M."/>
            <person name="Arakawa K."/>
        </authorList>
    </citation>
    <scope>NUCLEOTIDE SEQUENCE [LARGE SCALE GENOMIC DNA]</scope>
</reference>